<proteinExistence type="predicted"/>
<protein>
    <submittedName>
        <fullName evidence="1">Conjugal transfer protein</fullName>
    </submittedName>
</protein>
<accession>A0A943DN02</accession>
<dbReference type="EMBL" id="JAGZFP010000020">
    <property type="protein sequence ID" value="MBS5358992.1"/>
    <property type="molecule type" value="Genomic_DNA"/>
</dbReference>
<sequence>MAKIGLNYGEKLQIADKTYRVITEGLDVPAILGKLTFRGIEGPEVIFEVDQSQRNPDGSFVQVNTGEIRGIVVGIHSSVQHETLFFTIADMSESEIEDLGIKYREEVELEDIVVAHVHVNNRDIFKLFASKIKKKGGATPVKETKEVKQTENKKDN</sequence>
<reference evidence="1" key="1">
    <citation type="submission" date="2021-02" db="EMBL/GenBank/DDBJ databases">
        <title>Infant gut strain persistence is associated with maternal origin, phylogeny, and functional potential including surface adhesion and iron acquisition.</title>
        <authorList>
            <person name="Lou Y.C."/>
        </authorList>
    </citation>
    <scope>NUCLEOTIDE SEQUENCE</scope>
    <source>
        <strain evidence="1">L3_098_011G1_dasL3_098_011G1_concoct_7</strain>
    </source>
</reference>
<dbReference type="AlphaFoldDB" id="A0A943DN02"/>
<comment type="caution">
    <text evidence="1">The sequence shown here is derived from an EMBL/GenBank/DDBJ whole genome shotgun (WGS) entry which is preliminary data.</text>
</comment>
<dbReference type="Proteomes" id="UP000709219">
    <property type="component" value="Unassembled WGS sequence"/>
</dbReference>
<evidence type="ECO:0000313" key="1">
    <source>
        <dbReference type="EMBL" id="MBS5358992.1"/>
    </source>
</evidence>
<dbReference type="RefSeq" id="WP_247923448.1">
    <property type="nucleotide sequence ID" value="NZ_JALDVF010000002.1"/>
</dbReference>
<gene>
    <name evidence="1" type="ORF">KHX87_07815</name>
</gene>
<organism evidence="1 2">
    <name type="scientific">Streptococcus parasanguinis</name>
    <dbReference type="NCBI Taxonomy" id="1318"/>
    <lineage>
        <taxon>Bacteria</taxon>
        <taxon>Bacillati</taxon>
        <taxon>Bacillota</taxon>
        <taxon>Bacilli</taxon>
        <taxon>Lactobacillales</taxon>
        <taxon>Streptococcaceae</taxon>
        <taxon>Streptococcus</taxon>
    </lineage>
</organism>
<evidence type="ECO:0000313" key="2">
    <source>
        <dbReference type="Proteomes" id="UP000709219"/>
    </source>
</evidence>
<name>A0A943DN02_STRPA</name>